<keyword evidence="4 11" id="KW-0853">WD repeat</keyword>
<evidence type="ECO:0000256" key="7">
    <source>
        <dbReference type="ARBA" id="ARBA00023159"/>
    </source>
</evidence>
<evidence type="ECO:0000259" key="13">
    <source>
        <dbReference type="Pfam" id="PF11635"/>
    </source>
</evidence>
<feature type="domain" description="Mediator complex subunit Med16 N-terminal" evidence="13">
    <location>
        <begin position="122"/>
        <end position="179"/>
    </location>
</feature>
<dbReference type="InterPro" id="IPR048338">
    <property type="entry name" value="Mediator_Med16"/>
</dbReference>
<accession>A0A6I8P7B7</accession>
<reference evidence="14" key="3">
    <citation type="submission" date="2025-09" db="UniProtKB">
        <authorList>
            <consortium name="Ensembl"/>
        </authorList>
    </citation>
    <scope>IDENTIFICATION</scope>
    <source>
        <strain evidence="14">Glennie</strain>
    </source>
</reference>
<keyword evidence="5" id="KW-0677">Repeat</keyword>
<dbReference type="GO" id="GO:0006366">
    <property type="term" value="P:transcription by RNA polymerase II"/>
    <property type="evidence" value="ECO:0007669"/>
    <property type="project" value="UniProtKB-ARBA"/>
</dbReference>
<dbReference type="SMART" id="SM00320">
    <property type="entry name" value="WD40"/>
    <property type="match status" value="1"/>
</dbReference>
<evidence type="ECO:0000256" key="10">
    <source>
        <dbReference type="ARBA" id="ARBA00025687"/>
    </source>
</evidence>
<comment type="function">
    <text evidence="10 12">Component of the Mediator complex, a coactivator involved in the regulated transcription of nearly all RNA polymerase II-dependent genes. Mediator functions as a bridge to convey information from gene-specific regulatory proteins to the basal RNA polymerase II transcription machinery. Mediator is recruited to promoters by direct interactions with regulatory proteins and serves as a scaffold for the assembly of a functional preinitiation complex with RNA polymerase II and the general transcription factors.</text>
</comment>
<dbReference type="Bgee" id="ENSOANG00000009188">
    <property type="expression patterns" value="Expressed in fibroblast and 7 other cell types or tissues"/>
</dbReference>
<evidence type="ECO:0000256" key="11">
    <source>
        <dbReference type="PROSITE-ProRule" id="PRU00221"/>
    </source>
</evidence>
<keyword evidence="9 12" id="KW-0539">Nucleus</keyword>
<proteinExistence type="inferred from homology"/>
<reference evidence="14 15" key="1">
    <citation type="journal article" date="2008" name="Nature">
        <title>Genome analysis of the platypus reveals unique signatures of evolution.</title>
        <authorList>
            <person name="Warren W.C."/>
            <person name="Hillier L.W."/>
            <person name="Marshall Graves J.A."/>
            <person name="Birney E."/>
            <person name="Ponting C.P."/>
            <person name="Grutzner F."/>
            <person name="Belov K."/>
            <person name="Miller W."/>
            <person name="Clarke L."/>
            <person name="Chinwalla A.T."/>
            <person name="Yang S.P."/>
            <person name="Heger A."/>
            <person name="Locke D.P."/>
            <person name="Miethke P."/>
            <person name="Waters P.D."/>
            <person name="Veyrunes F."/>
            <person name="Fulton L."/>
            <person name="Fulton B."/>
            <person name="Graves T."/>
            <person name="Wallis J."/>
            <person name="Puente X.S."/>
            <person name="Lopez-Otin C."/>
            <person name="Ordonez G.R."/>
            <person name="Eichler E.E."/>
            <person name="Chen L."/>
            <person name="Cheng Z."/>
            <person name="Deakin J.E."/>
            <person name="Alsop A."/>
            <person name="Thompson K."/>
            <person name="Kirby P."/>
            <person name="Papenfuss A.T."/>
            <person name="Wakefield M.J."/>
            <person name="Olender T."/>
            <person name="Lancet D."/>
            <person name="Huttley G.A."/>
            <person name="Smit A.F."/>
            <person name="Pask A."/>
            <person name="Temple-Smith P."/>
            <person name="Batzer M.A."/>
            <person name="Walker J.A."/>
            <person name="Konkel M.K."/>
            <person name="Harris R.S."/>
            <person name="Whittington C.M."/>
            <person name="Wong E.S."/>
            <person name="Gemmell N.J."/>
            <person name="Buschiazzo E."/>
            <person name="Vargas Jentzsch I.M."/>
            <person name="Merkel A."/>
            <person name="Schmitz J."/>
            <person name="Zemann A."/>
            <person name="Churakov G."/>
            <person name="Kriegs J.O."/>
            <person name="Brosius J."/>
            <person name="Murchison E.P."/>
            <person name="Sachidanandam R."/>
            <person name="Smith C."/>
            <person name="Hannon G.J."/>
            <person name="Tsend-Ayush E."/>
            <person name="McMillan D."/>
            <person name="Attenborough R."/>
            <person name="Rens W."/>
            <person name="Ferguson-Smith M."/>
            <person name="Lefevre C.M."/>
            <person name="Sharp J.A."/>
            <person name="Nicholas K.R."/>
            <person name="Ray D.A."/>
            <person name="Kube M."/>
            <person name="Reinhardt R."/>
            <person name="Pringle T.H."/>
            <person name="Taylor J."/>
            <person name="Jones R.C."/>
            <person name="Nixon B."/>
            <person name="Dacheux J.L."/>
            <person name="Niwa H."/>
            <person name="Sekita Y."/>
            <person name="Huang X."/>
            <person name="Stark A."/>
            <person name="Kheradpour P."/>
            <person name="Kellis M."/>
            <person name="Flicek P."/>
            <person name="Chen Y."/>
            <person name="Webber C."/>
            <person name="Hardison R."/>
            <person name="Nelson J."/>
            <person name="Hallsworth-Pepin K."/>
            <person name="Delehaunty K."/>
            <person name="Markovic C."/>
            <person name="Minx P."/>
            <person name="Feng Y."/>
            <person name="Kremitzki C."/>
            <person name="Mitreva M."/>
            <person name="Glasscock J."/>
            <person name="Wylie T."/>
            <person name="Wohldmann P."/>
            <person name="Thiru P."/>
            <person name="Nhan M.N."/>
            <person name="Pohl C.S."/>
            <person name="Smith S.M."/>
            <person name="Hou S."/>
            <person name="Nefedov M."/>
            <person name="de Jong P.J."/>
            <person name="Renfree M.B."/>
            <person name="Mardis E.R."/>
            <person name="Wilson R.K."/>
        </authorList>
    </citation>
    <scope>NUCLEOTIDE SEQUENCE [LARGE SCALE GENOMIC DNA]</scope>
    <source>
        <strain evidence="14 15">Glennie</strain>
    </source>
</reference>
<evidence type="ECO:0000313" key="14">
    <source>
        <dbReference type="Ensembl" id="ENSOANP00000048758.1"/>
    </source>
</evidence>
<evidence type="ECO:0000256" key="3">
    <source>
        <dbReference type="ARBA" id="ARBA00019614"/>
    </source>
</evidence>
<dbReference type="FunFam" id="2.130.10.10:FF:000165">
    <property type="entry name" value="Mediator of RNA polymerase II transcription subunit 16"/>
    <property type="match status" value="1"/>
</dbReference>
<comment type="similarity">
    <text evidence="2 12">Belongs to the Mediator complex subunit 16 family.</text>
</comment>
<dbReference type="Gene3D" id="2.130.10.10">
    <property type="entry name" value="YVTN repeat-like/Quinoprotein amine dehydrogenase"/>
    <property type="match status" value="1"/>
</dbReference>
<dbReference type="Pfam" id="PF00400">
    <property type="entry name" value="WD40"/>
    <property type="match status" value="1"/>
</dbReference>
<keyword evidence="6 12" id="KW-0805">Transcription regulation</keyword>
<dbReference type="PANTHER" id="PTHR13224">
    <property type="entry name" value="THYROID HORMONE RECEPTOR-ASSOCIATED PROTEIN-RELATED"/>
    <property type="match status" value="1"/>
</dbReference>
<dbReference type="GO" id="GO:0005654">
    <property type="term" value="C:nucleoplasm"/>
    <property type="evidence" value="ECO:0007669"/>
    <property type="project" value="UniProtKB-ARBA"/>
</dbReference>
<comment type="subunit">
    <text evidence="12">Component of the Mediator complex, which is composed of MED1, MED4, MED6, MED7, MED8, MED9, MED10, MED11, MED12, MED13, MED13L, MED14, MED15, MED16, MED17, MED18, MED19, MED20, MED21, MED22, MED23, MED24, MED25, MED26, MED27, MED29, MED30, MED31, CCNC, CDK8 and CDC2L6/CDK11. The MED12, MED13, CCNC and CDK8 subunits form a distinct module termed the CDK8 module. Mediator containing the CDK8 module is less active than Mediator lacking this module in supporting transcriptional activation. Individual preparations of the Mediator complex lacking one or more distinct subunits have been variously termed ARC, CRSP, DRIP, PC2, SMCC and TRAP.</text>
</comment>
<dbReference type="Pfam" id="PF11635">
    <property type="entry name" value="Med16_N"/>
    <property type="match status" value="1"/>
</dbReference>
<organism evidence="14 15">
    <name type="scientific">Ornithorhynchus anatinus</name>
    <name type="common">Duckbill platypus</name>
    <dbReference type="NCBI Taxonomy" id="9258"/>
    <lineage>
        <taxon>Eukaryota</taxon>
        <taxon>Metazoa</taxon>
        <taxon>Chordata</taxon>
        <taxon>Craniata</taxon>
        <taxon>Vertebrata</taxon>
        <taxon>Euteleostomi</taxon>
        <taxon>Mammalia</taxon>
        <taxon>Monotremata</taxon>
        <taxon>Ornithorhynchidae</taxon>
        <taxon>Ornithorhynchus</taxon>
    </lineage>
</organism>
<dbReference type="AlphaFoldDB" id="A0A6I8P7B7"/>
<dbReference type="Proteomes" id="UP000002279">
    <property type="component" value="Chromosome X1"/>
</dbReference>
<evidence type="ECO:0000256" key="1">
    <source>
        <dbReference type="ARBA" id="ARBA00004123"/>
    </source>
</evidence>
<keyword evidence="15" id="KW-1185">Reference proteome</keyword>
<evidence type="ECO:0000256" key="2">
    <source>
        <dbReference type="ARBA" id="ARBA00006543"/>
    </source>
</evidence>
<dbReference type="InterPro" id="IPR015943">
    <property type="entry name" value="WD40/YVTN_repeat-like_dom_sf"/>
</dbReference>
<dbReference type="InterPro" id="IPR001680">
    <property type="entry name" value="WD40_rpt"/>
</dbReference>
<feature type="repeat" description="WD" evidence="11">
    <location>
        <begin position="76"/>
        <end position="110"/>
    </location>
</feature>
<dbReference type="SUPFAM" id="SSF50978">
    <property type="entry name" value="WD40 repeat-like"/>
    <property type="match status" value="1"/>
</dbReference>
<gene>
    <name evidence="12 14" type="primary">MED16</name>
</gene>
<name>A0A6I8P7B7_ORNAN</name>
<dbReference type="InterPro" id="IPR036322">
    <property type="entry name" value="WD40_repeat_dom_sf"/>
</dbReference>
<dbReference type="Ensembl" id="ENSOANT00000052970.1">
    <property type="protein sequence ID" value="ENSOANP00000048758.1"/>
    <property type="gene ID" value="ENSOANG00000009188.4"/>
</dbReference>
<evidence type="ECO:0000256" key="12">
    <source>
        <dbReference type="RuleBase" id="RU364149"/>
    </source>
</evidence>
<evidence type="ECO:0000256" key="6">
    <source>
        <dbReference type="ARBA" id="ARBA00023015"/>
    </source>
</evidence>
<dbReference type="PROSITE" id="PS50082">
    <property type="entry name" value="WD_REPEATS_2"/>
    <property type="match status" value="1"/>
</dbReference>
<evidence type="ECO:0000256" key="4">
    <source>
        <dbReference type="ARBA" id="ARBA00022574"/>
    </source>
</evidence>
<sequence length="214" mass="24122">LSPSPRPTGMMDLAYICEWEKCPKSNHCPSIPLVCAWSCRNLIAFTTDLKNEEEKDLRHMIHILDTEHPWDVYSINSEHNEIVTCLEWDQSGSRLLSADADGQIKCWSMSDHLANSWENSVGSMVEGDPVVSLSWLHNGVKLALHVEKSGASSFGEKFSRVKFSPSLTLFGGKCGCVTMLKSPNKTTAVKQWEQRWIKNCLCGGLWRRVPFSYS</sequence>
<dbReference type="GO" id="GO:0016592">
    <property type="term" value="C:mediator complex"/>
    <property type="evidence" value="ECO:0007669"/>
    <property type="project" value="InterPro"/>
</dbReference>
<dbReference type="InterPro" id="IPR021665">
    <property type="entry name" value="Mediator_Med16_N"/>
</dbReference>
<evidence type="ECO:0000256" key="9">
    <source>
        <dbReference type="ARBA" id="ARBA00023242"/>
    </source>
</evidence>
<dbReference type="GeneTree" id="ENSGT00390000003821"/>
<comment type="subcellular location">
    <subcellularLocation>
        <location evidence="1 12">Nucleus</location>
    </subcellularLocation>
</comment>
<evidence type="ECO:0000256" key="5">
    <source>
        <dbReference type="ARBA" id="ARBA00022737"/>
    </source>
</evidence>
<evidence type="ECO:0000313" key="15">
    <source>
        <dbReference type="Proteomes" id="UP000002279"/>
    </source>
</evidence>
<keyword evidence="7 12" id="KW-0010">Activator</keyword>
<dbReference type="PANTHER" id="PTHR13224:SF6">
    <property type="entry name" value="MEDIATOR OF RNA POLYMERASE II TRANSCRIPTION SUBUNIT 16"/>
    <property type="match status" value="1"/>
</dbReference>
<keyword evidence="8 12" id="KW-0804">Transcription</keyword>
<protein>
    <recommendedName>
        <fullName evidence="3 12">Mediator of RNA polymerase II transcription subunit 16</fullName>
    </recommendedName>
    <alternativeName>
        <fullName evidence="12">Mediator complex subunit 16</fullName>
    </alternativeName>
</protein>
<evidence type="ECO:0000256" key="8">
    <source>
        <dbReference type="ARBA" id="ARBA00023163"/>
    </source>
</evidence>
<dbReference type="PROSITE" id="PS50294">
    <property type="entry name" value="WD_REPEATS_REGION"/>
    <property type="match status" value="1"/>
</dbReference>
<reference evidence="14" key="2">
    <citation type="submission" date="2025-08" db="UniProtKB">
        <authorList>
            <consortium name="Ensembl"/>
        </authorList>
    </citation>
    <scope>IDENTIFICATION</scope>
    <source>
        <strain evidence="14">Glennie</strain>
    </source>
</reference>